<dbReference type="GO" id="GO:0016747">
    <property type="term" value="F:acyltransferase activity, transferring groups other than amino-acyl groups"/>
    <property type="evidence" value="ECO:0007669"/>
    <property type="project" value="InterPro"/>
</dbReference>
<keyword evidence="3" id="KW-1185">Reference proteome</keyword>
<dbReference type="RefSeq" id="WP_074869455.1">
    <property type="nucleotide sequence ID" value="NZ_FOAS01000013.1"/>
</dbReference>
<feature type="domain" description="N-acetyltransferase" evidence="1">
    <location>
        <begin position="29"/>
        <end position="177"/>
    </location>
</feature>
<protein>
    <submittedName>
        <fullName evidence="2">Protein N-acetyltransferase, RimJ/RimL family</fullName>
    </submittedName>
</protein>
<reference evidence="2 3" key="1">
    <citation type="submission" date="2016-10" db="EMBL/GenBank/DDBJ databases">
        <authorList>
            <person name="de Groot N.N."/>
        </authorList>
    </citation>
    <scope>NUCLEOTIDE SEQUENCE [LARGE SCALE GENOMIC DNA]</scope>
    <source>
        <strain evidence="2 3">JCM 19513</strain>
    </source>
</reference>
<proteinExistence type="predicted"/>
<dbReference type="InterPro" id="IPR000182">
    <property type="entry name" value="GNAT_dom"/>
</dbReference>
<evidence type="ECO:0000313" key="3">
    <source>
        <dbReference type="Proteomes" id="UP000185766"/>
    </source>
</evidence>
<dbReference type="STRING" id="1429083.GCA_001885685_03294"/>
<dbReference type="PROSITE" id="PS51186">
    <property type="entry name" value="GNAT"/>
    <property type="match status" value="1"/>
</dbReference>
<dbReference type="SUPFAM" id="SSF55729">
    <property type="entry name" value="Acyl-CoA N-acyltransferases (Nat)"/>
    <property type="match status" value="1"/>
</dbReference>
<accession>A0A1H7QVY0</accession>
<keyword evidence="2" id="KW-0808">Transferase</keyword>
<dbReference type="InterPro" id="IPR016181">
    <property type="entry name" value="Acyl_CoA_acyltransferase"/>
</dbReference>
<dbReference type="AlphaFoldDB" id="A0A1H7QVY0"/>
<evidence type="ECO:0000313" key="2">
    <source>
        <dbReference type="EMBL" id="SEL51878.1"/>
    </source>
</evidence>
<sequence length="197" mass="21458">MRASSEQQATTVLQTPRLWLRRFSAADSAAFAAMNADAEVMAHFPAVLNREQSDALLARIDAHWQREGFGLCALECRHSGALLGFCGLLKVAQALPCAPAVEIGWRLVRSAWGQGLAYEAAHAVLSWAFTELALTELVSFTSVSNQRSQRLMQRLGMQRDSGGDFLHPALPAEHALAPHVLYRLSRAQWLSCGGTSG</sequence>
<dbReference type="PANTHER" id="PTHR43792">
    <property type="entry name" value="GNAT FAMILY, PUTATIVE (AFU_ORTHOLOGUE AFUA_3G00765)-RELATED-RELATED"/>
    <property type="match status" value="1"/>
</dbReference>
<dbReference type="Pfam" id="PF13302">
    <property type="entry name" value="Acetyltransf_3"/>
    <property type="match status" value="1"/>
</dbReference>
<name>A0A1H7QVY0_9GAMM</name>
<organism evidence="2 3">
    <name type="scientific">Atopomonas hussainii</name>
    <dbReference type="NCBI Taxonomy" id="1429083"/>
    <lineage>
        <taxon>Bacteria</taxon>
        <taxon>Pseudomonadati</taxon>
        <taxon>Pseudomonadota</taxon>
        <taxon>Gammaproteobacteria</taxon>
        <taxon>Pseudomonadales</taxon>
        <taxon>Pseudomonadaceae</taxon>
        <taxon>Atopomonas</taxon>
    </lineage>
</organism>
<dbReference type="EMBL" id="FOAS01000013">
    <property type="protein sequence ID" value="SEL51878.1"/>
    <property type="molecule type" value="Genomic_DNA"/>
</dbReference>
<evidence type="ECO:0000259" key="1">
    <source>
        <dbReference type="PROSITE" id="PS51186"/>
    </source>
</evidence>
<gene>
    <name evidence="2" type="ORF">SAMN05216214_11385</name>
</gene>
<dbReference type="Gene3D" id="3.40.630.30">
    <property type="match status" value="1"/>
</dbReference>
<dbReference type="Proteomes" id="UP000185766">
    <property type="component" value="Unassembled WGS sequence"/>
</dbReference>
<dbReference type="InterPro" id="IPR051531">
    <property type="entry name" value="N-acetyltransferase"/>
</dbReference>
<dbReference type="PANTHER" id="PTHR43792:SF1">
    <property type="entry name" value="N-ACETYLTRANSFERASE DOMAIN-CONTAINING PROTEIN"/>
    <property type="match status" value="1"/>
</dbReference>